<dbReference type="Pfam" id="PF01541">
    <property type="entry name" value="GIY-YIG"/>
    <property type="match status" value="1"/>
</dbReference>
<keyword evidence="3" id="KW-0540">Nuclease</keyword>
<dbReference type="Proteomes" id="UP000230837">
    <property type="component" value="Unassembled WGS sequence"/>
</dbReference>
<gene>
    <name evidence="3" type="ORF">COZ82_01930</name>
</gene>
<accession>A0A2M7INS9</accession>
<comment type="caution">
    <text evidence="3">The sequence shown here is derived from an EMBL/GenBank/DDBJ whole genome shotgun (WGS) entry which is preliminary data.</text>
</comment>
<protein>
    <submittedName>
        <fullName evidence="3">Endonuclease</fullName>
    </submittedName>
</protein>
<keyword evidence="3" id="KW-0378">Hydrolase</keyword>
<reference evidence="4" key="1">
    <citation type="submission" date="2017-09" db="EMBL/GenBank/DDBJ databases">
        <title>Depth-based differentiation of microbial function through sediment-hosted aquifers and enrichment of novel symbionts in the deep terrestrial subsurface.</title>
        <authorList>
            <person name="Probst A.J."/>
            <person name="Ladd B."/>
            <person name="Jarett J.K."/>
            <person name="Geller-Mcgrath D.E."/>
            <person name="Sieber C.M.K."/>
            <person name="Emerson J.B."/>
            <person name="Anantharaman K."/>
            <person name="Thomas B.C."/>
            <person name="Malmstrom R."/>
            <person name="Stieglmeier M."/>
            <person name="Klingl A."/>
            <person name="Woyke T."/>
            <person name="Ryan C.M."/>
            <person name="Banfield J.F."/>
        </authorList>
    </citation>
    <scope>NUCLEOTIDE SEQUENCE [LARGE SCALE GENOMIC DNA]</scope>
</reference>
<dbReference type="EMBL" id="PFHR01000106">
    <property type="protein sequence ID" value="PIW97002.1"/>
    <property type="molecule type" value="Genomic_DNA"/>
</dbReference>
<sequence length="82" mass="9337">MTWFVYMLLCADGSLYTGVTTDIKRRIKEHNSGDKGAKYTKARRPVELVYQEPCSTRSQAQAREFVVRNLSKTAKHELLGSV</sequence>
<keyword evidence="3" id="KW-0255">Endonuclease</keyword>
<evidence type="ECO:0000313" key="4">
    <source>
        <dbReference type="Proteomes" id="UP000230837"/>
    </source>
</evidence>
<dbReference type="CDD" id="cd10456">
    <property type="entry name" value="GIY-YIG_UPF0213"/>
    <property type="match status" value="1"/>
</dbReference>
<feature type="domain" description="GIY-YIG" evidence="2">
    <location>
        <begin position="1"/>
        <end position="78"/>
    </location>
</feature>
<dbReference type="InterPro" id="IPR035901">
    <property type="entry name" value="GIY-YIG_endonuc_sf"/>
</dbReference>
<evidence type="ECO:0000313" key="3">
    <source>
        <dbReference type="EMBL" id="PIW97002.1"/>
    </source>
</evidence>
<proteinExistence type="inferred from homology"/>
<dbReference type="PANTHER" id="PTHR34477">
    <property type="entry name" value="UPF0213 PROTEIN YHBQ"/>
    <property type="match status" value="1"/>
</dbReference>
<dbReference type="SUPFAM" id="SSF82771">
    <property type="entry name" value="GIY-YIG endonuclease"/>
    <property type="match status" value="1"/>
</dbReference>
<evidence type="ECO:0000259" key="2">
    <source>
        <dbReference type="PROSITE" id="PS50164"/>
    </source>
</evidence>
<dbReference type="AlphaFoldDB" id="A0A2M7INS9"/>
<comment type="similarity">
    <text evidence="1">Belongs to the UPF0213 family.</text>
</comment>
<organism evidence="3 4">
    <name type="scientific">Candidatus Kaiserbacteria bacterium CG_4_8_14_3_um_filter_38_9</name>
    <dbReference type="NCBI Taxonomy" id="1974599"/>
    <lineage>
        <taxon>Bacteria</taxon>
        <taxon>Candidatus Kaiseribacteriota</taxon>
    </lineage>
</organism>
<name>A0A2M7INS9_9BACT</name>
<dbReference type="PANTHER" id="PTHR34477:SF1">
    <property type="entry name" value="UPF0213 PROTEIN YHBQ"/>
    <property type="match status" value="1"/>
</dbReference>
<dbReference type="PROSITE" id="PS50164">
    <property type="entry name" value="GIY_YIG"/>
    <property type="match status" value="1"/>
</dbReference>
<dbReference type="GO" id="GO:0004519">
    <property type="term" value="F:endonuclease activity"/>
    <property type="evidence" value="ECO:0007669"/>
    <property type="project" value="UniProtKB-KW"/>
</dbReference>
<dbReference type="InterPro" id="IPR000305">
    <property type="entry name" value="GIY-YIG_endonuc"/>
</dbReference>
<evidence type="ECO:0000256" key="1">
    <source>
        <dbReference type="ARBA" id="ARBA00007435"/>
    </source>
</evidence>
<dbReference type="InterPro" id="IPR050190">
    <property type="entry name" value="UPF0213_domain"/>
</dbReference>
<dbReference type="Gene3D" id="3.40.1440.10">
    <property type="entry name" value="GIY-YIG endonuclease"/>
    <property type="match status" value="1"/>
</dbReference>